<dbReference type="InterPro" id="IPR036565">
    <property type="entry name" value="Mur-like_cat_sf"/>
</dbReference>
<feature type="domain" description="Mur ligase N-terminal catalytic" evidence="12">
    <location>
        <begin position="28"/>
        <end position="72"/>
    </location>
</feature>
<evidence type="ECO:0000256" key="5">
    <source>
        <dbReference type="ARBA" id="ARBA00022840"/>
    </source>
</evidence>
<feature type="binding site" evidence="10">
    <location>
        <begin position="106"/>
        <end position="112"/>
    </location>
    <ligand>
        <name>ATP</name>
        <dbReference type="ChEBI" id="CHEBI:30616"/>
    </ligand>
</feature>
<proteinExistence type="inferred from homology"/>
<dbReference type="PANTHER" id="PTHR43024:SF1">
    <property type="entry name" value="UDP-N-ACETYLMURAMOYL-TRIPEPTIDE--D-ALANYL-D-ALANINE LIGASE"/>
    <property type="match status" value="1"/>
</dbReference>
<dbReference type="AlphaFoldDB" id="I8T607"/>
<dbReference type="InterPro" id="IPR035911">
    <property type="entry name" value="MurE/MurF_N"/>
</dbReference>
<dbReference type="InterPro" id="IPR005863">
    <property type="entry name" value="UDP-N-AcMur_synth"/>
</dbReference>
<evidence type="ECO:0000256" key="2">
    <source>
        <dbReference type="ARBA" id="ARBA00022598"/>
    </source>
</evidence>
<dbReference type="GO" id="GO:0009252">
    <property type="term" value="P:peptidoglycan biosynthetic process"/>
    <property type="evidence" value="ECO:0007669"/>
    <property type="project" value="UniProtKB-UniRule"/>
</dbReference>
<sequence length="466" mass="48189">MKPTLADLARRLNAPLSGADAGFSRVISDTRQLQPGDLFVALVGERFDGHDYLDEARQRGAVGALVSRAIDVALPQVLVGDTLAGLQDYARSWRGDYAHPVVAVTGSNGKTTTKQLLAAVLAARGPVLATEGNLNNHIGVPLTLARLRDDYATAVIEMGANHLHEIEALAAIAQPQIGIVTQAGDAHLEGFGSRDGVARGKGELFAAIARQPQGIAIINADDVYAPLWSALAGGAQQIRFGLSAAADVSADEIQSYAIDDGRNGMRFTLSLPNGEAEVSLPLPGRHNVLNALAAAAAGYALGLSADVIAAGLAQVQAPSGRVAWKRIAPNARLIDDSYNANPTSLAAGLQLLAALPGERWAVLGGMAELGATAESLHVEAGRSARALGLDRLYVTGAMSPHYAAGFGEGTRVFATHAELIAALRADIAACASPLTLLVKGSRSARMELVVHGVVQAPQDGVDGGVH</sequence>
<dbReference type="Gene3D" id="3.90.190.20">
    <property type="entry name" value="Mur ligase, C-terminal domain"/>
    <property type="match status" value="1"/>
</dbReference>
<dbReference type="InterPro" id="IPR004101">
    <property type="entry name" value="Mur_ligase_C"/>
</dbReference>
<evidence type="ECO:0000256" key="4">
    <source>
        <dbReference type="ARBA" id="ARBA00022741"/>
    </source>
</evidence>
<dbReference type="InterPro" id="IPR000713">
    <property type="entry name" value="Mur_ligase_N"/>
</dbReference>
<keyword evidence="5 10" id="KW-0067">ATP-binding</keyword>
<dbReference type="PANTHER" id="PTHR43024">
    <property type="entry name" value="UDP-N-ACETYLMURAMOYL-TRIPEPTIDE--D-ALANYL-D-ALANINE LIGASE"/>
    <property type="match status" value="1"/>
</dbReference>
<dbReference type="GO" id="GO:0008360">
    <property type="term" value="P:regulation of cell shape"/>
    <property type="evidence" value="ECO:0007669"/>
    <property type="project" value="UniProtKB-KW"/>
</dbReference>
<evidence type="ECO:0000256" key="7">
    <source>
        <dbReference type="ARBA" id="ARBA00022984"/>
    </source>
</evidence>
<evidence type="ECO:0000256" key="3">
    <source>
        <dbReference type="ARBA" id="ARBA00022618"/>
    </source>
</evidence>
<dbReference type="Gene3D" id="3.40.1390.10">
    <property type="entry name" value="MurE/MurF, N-terminal domain"/>
    <property type="match status" value="1"/>
</dbReference>
<reference evidence="15 16" key="1">
    <citation type="journal article" date="2012" name="J. Bacteriol.">
        <title>Genome Sequence of n-Alkane-Degrading Hydrocarboniphaga effusa Strain AP103T (ATCC BAA-332T).</title>
        <authorList>
            <person name="Chang H.K."/>
            <person name="Zylstra G.J."/>
            <person name="Chae J.C."/>
        </authorList>
    </citation>
    <scope>NUCLEOTIDE SEQUENCE [LARGE SCALE GENOMIC DNA]</scope>
    <source>
        <strain evidence="15 16">AP103</strain>
    </source>
</reference>
<dbReference type="SUPFAM" id="SSF53623">
    <property type="entry name" value="MurD-like peptide ligases, catalytic domain"/>
    <property type="match status" value="1"/>
</dbReference>
<keyword evidence="9 10" id="KW-0961">Cell wall biogenesis/degradation</keyword>
<evidence type="ECO:0000256" key="11">
    <source>
        <dbReference type="RuleBase" id="RU004136"/>
    </source>
</evidence>
<keyword evidence="2 10" id="KW-0436">Ligase</keyword>
<keyword evidence="8 10" id="KW-0131">Cell cycle</keyword>
<evidence type="ECO:0000259" key="14">
    <source>
        <dbReference type="Pfam" id="PF08245"/>
    </source>
</evidence>
<comment type="pathway">
    <text evidence="10 11">Cell wall biogenesis; peptidoglycan biosynthesis.</text>
</comment>
<evidence type="ECO:0000313" key="15">
    <source>
        <dbReference type="EMBL" id="EIT69168.1"/>
    </source>
</evidence>
<evidence type="ECO:0000259" key="12">
    <source>
        <dbReference type="Pfam" id="PF01225"/>
    </source>
</evidence>
<name>I8T607_9GAMM</name>
<dbReference type="Pfam" id="PF08245">
    <property type="entry name" value="Mur_ligase_M"/>
    <property type="match status" value="1"/>
</dbReference>
<comment type="similarity">
    <text evidence="10">Belongs to the MurCDEF family. MurF subfamily.</text>
</comment>
<evidence type="ECO:0000259" key="13">
    <source>
        <dbReference type="Pfam" id="PF02875"/>
    </source>
</evidence>
<dbReference type="GO" id="GO:0005737">
    <property type="term" value="C:cytoplasm"/>
    <property type="evidence" value="ECO:0007669"/>
    <property type="project" value="UniProtKB-SubCell"/>
</dbReference>
<gene>
    <name evidence="10" type="primary">murF</name>
    <name evidence="15" type="ORF">WQQ_27500</name>
</gene>
<dbReference type="GO" id="GO:0071555">
    <property type="term" value="P:cell wall organization"/>
    <property type="evidence" value="ECO:0007669"/>
    <property type="project" value="UniProtKB-KW"/>
</dbReference>
<evidence type="ECO:0000256" key="6">
    <source>
        <dbReference type="ARBA" id="ARBA00022960"/>
    </source>
</evidence>
<comment type="function">
    <text evidence="10 11">Involved in cell wall formation. Catalyzes the final step in the synthesis of UDP-N-acetylmuramoyl-pentapeptide, the precursor of murein.</text>
</comment>
<evidence type="ECO:0000313" key="16">
    <source>
        <dbReference type="Proteomes" id="UP000003704"/>
    </source>
</evidence>
<keyword evidence="7 10" id="KW-0573">Peptidoglycan synthesis</keyword>
<comment type="catalytic activity">
    <reaction evidence="10 11">
        <text>D-alanyl-D-alanine + UDP-N-acetyl-alpha-D-muramoyl-L-alanyl-gamma-D-glutamyl-meso-2,6-diaminopimelate + ATP = UDP-N-acetyl-alpha-D-muramoyl-L-alanyl-gamma-D-glutamyl-meso-2,6-diaminopimeloyl-D-alanyl-D-alanine + ADP + phosphate + H(+)</text>
        <dbReference type="Rhea" id="RHEA:28374"/>
        <dbReference type="ChEBI" id="CHEBI:15378"/>
        <dbReference type="ChEBI" id="CHEBI:30616"/>
        <dbReference type="ChEBI" id="CHEBI:43474"/>
        <dbReference type="ChEBI" id="CHEBI:57822"/>
        <dbReference type="ChEBI" id="CHEBI:61386"/>
        <dbReference type="ChEBI" id="CHEBI:83905"/>
        <dbReference type="ChEBI" id="CHEBI:456216"/>
        <dbReference type="EC" id="6.3.2.10"/>
    </reaction>
</comment>
<dbReference type="Proteomes" id="UP000003704">
    <property type="component" value="Unassembled WGS sequence"/>
</dbReference>
<comment type="caution">
    <text evidence="15">The sequence shown here is derived from an EMBL/GenBank/DDBJ whole genome shotgun (WGS) entry which is preliminary data.</text>
</comment>
<dbReference type="SUPFAM" id="SSF63418">
    <property type="entry name" value="MurE/MurF N-terminal domain"/>
    <property type="match status" value="1"/>
</dbReference>
<comment type="subcellular location">
    <subcellularLocation>
        <location evidence="10 11">Cytoplasm</location>
    </subcellularLocation>
</comment>
<feature type="domain" description="Mur ligase C-terminal" evidence="13">
    <location>
        <begin position="320"/>
        <end position="441"/>
    </location>
</feature>
<dbReference type="NCBIfam" id="TIGR01143">
    <property type="entry name" value="murF"/>
    <property type="match status" value="1"/>
</dbReference>
<dbReference type="EC" id="6.3.2.10" evidence="10 11"/>
<dbReference type="GO" id="GO:0047480">
    <property type="term" value="F:UDP-N-acetylmuramoyl-tripeptide-D-alanyl-D-alanine ligase activity"/>
    <property type="evidence" value="ECO:0007669"/>
    <property type="project" value="UniProtKB-UniRule"/>
</dbReference>
<dbReference type="HAMAP" id="MF_02019">
    <property type="entry name" value="MurF"/>
    <property type="match status" value="1"/>
</dbReference>
<dbReference type="InterPro" id="IPR013221">
    <property type="entry name" value="Mur_ligase_cen"/>
</dbReference>
<keyword evidence="3 10" id="KW-0132">Cell division</keyword>
<dbReference type="InterPro" id="IPR051046">
    <property type="entry name" value="MurCDEF_CellWall_CoF430Synth"/>
</dbReference>
<protein>
    <recommendedName>
        <fullName evidence="10 11">UDP-N-acetylmuramoyl-tripeptide--D-alanyl-D-alanine ligase</fullName>
        <ecNumber evidence="10 11">6.3.2.10</ecNumber>
    </recommendedName>
    <alternativeName>
        <fullName evidence="10">D-alanyl-D-alanine-adding enzyme</fullName>
    </alternativeName>
</protein>
<dbReference type="Pfam" id="PF02875">
    <property type="entry name" value="Mur_ligase_C"/>
    <property type="match status" value="1"/>
</dbReference>
<keyword evidence="16" id="KW-1185">Reference proteome</keyword>
<dbReference type="Pfam" id="PF01225">
    <property type="entry name" value="Mur_ligase"/>
    <property type="match status" value="1"/>
</dbReference>
<feature type="domain" description="Mur ligase central" evidence="14">
    <location>
        <begin position="104"/>
        <end position="297"/>
    </location>
</feature>
<evidence type="ECO:0000256" key="9">
    <source>
        <dbReference type="ARBA" id="ARBA00023316"/>
    </source>
</evidence>
<dbReference type="GO" id="GO:0051301">
    <property type="term" value="P:cell division"/>
    <property type="evidence" value="ECO:0007669"/>
    <property type="project" value="UniProtKB-KW"/>
</dbReference>
<keyword evidence="1 10" id="KW-0963">Cytoplasm</keyword>
<dbReference type="RefSeq" id="WP_007185691.1">
    <property type="nucleotide sequence ID" value="NZ_AKGD01000002.1"/>
</dbReference>
<dbReference type="SUPFAM" id="SSF53244">
    <property type="entry name" value="MurD-like peptide ligases, peptide-binding domain"/>
    <property type="match status" value="1"/>
</dbReference>
<dbReference type="EMBL" id="AKGD01000002">
    <property type="protein sequence ID" value="EIT69168.1"/>
    <property type="molecule type" value="Genomic_DNA"/>
</dbReference>
<dbReference type="GO" id="GO:0005524">
    <property type="term" value="F:ATP binding"/>
    <property type="evidence" value="ECO:0007669"/>
    <property type="project" value="UniProtKB-UniRule"/>
</dbReference>
<dbReference type="GO" id="GO:0008766">
    <property type="term" value="F:UDP-N-acetylmuramoylalanyl-D-glutamyl-2,6-diaminopimelate-D-alanyl-D-alanine ligase activity"/>
    <property type="evidence" value="ECO:0007669"/>
    <property type="project" value="RHEA"/>
</dbReference>
<organism evidence="15 16">
    <name type="scientific">Hydrocarboniphaga effusa AP103</name>
    <dbReference type="NCBI Taxonomy" id="1172194"/>
    <lineage>
        <taxon>Bacteria</taxon>
        <taxon>Pseudomonadati</taxon>
        <taxon>Pseudomonadota</taxon>
        <taxon>Gammaproteobacteria</taxon>
        <taxon>Nevskiales</taxon>
        <taxon>Nevskiaceae</taxon>
        <taxon>Hydrocarboniphaga</taxon>
    </lineage>
</organism>
<keyword evidence="4 10" id="KW-0547">Nucleotide-binding</keyword>
<dbReference type="InterPro" id="IPR036615">
    <property type="entry name" value="Mur_ligase_C_dom_sf"/>
</dbReference>
<evidence type="ECO:0000256" key="10">
    <source>
        <dbReference type="HAMAP-Rule" id="MF_02019"/>
    </source>
</evidence>
<dbReference type="UniPathway" id="UPA00219"/>
<accession>I8T607</accession>
<dbReference type="Gene3D" id="3.40.1190.10">
    <property type="entry name" value="Mur-like, catalytic domain"/>
    <property type="match status" value="1"/>
</dbReference>
<keyword evidence="6 10" id="KW-0133">Cell shape</keyword>
<evidence type="ECO:0000256" key="1">
    <source>
        <dbReference type="ARBA" id="ARBA00022490"/>
    </source>
</evidence>
<dbReference type="PATRIC" id="fig|1172194.4.peg.2660"/>
<evidence type="ECO:0000256" key="8">
    <source>
        <dbReference type="ARBA" id="ARBA00023306"/>
    </source>
</evidence>
<dbReference type="STRING" id="1172194.WQQ_27500"/>
<dbReference type="OrthoDB" id="9801978at2"/>